<dbReference type="AlphaFoldDB" id="A0ABD5R5Z6"/>
<dbReference type="EMBL" id="JBHSKX010000001">
    <property type="protein sequence ID" value="MFC5365476.1"/>
    <property type="molecule type" value="Genomic_DNA"/>
</dbReference>
<evidence type="ECO:0000313" key="3">
    <source>
        <dbReference type="Proteomes" id="UP001596201"/>
    </source>
</evidence>
<keyword evidence="1" id="KW-0812">Transmembrane</keyword>
<dbReference type="RefSeq" id="WP_227229231.1">
    <property type="nucleotide sequence ID" value="NZ_JAJCVJ010000001.1"/>
</dbReference>
<comment type="caution">
    <text evidence="2">The sequence shown here is derived from an EMBL/GenBank/DDBJ whole genome shotgun (WGS) entry which is preliminary data.</text>
</comment>
<name>A0ABD5R5Z6_9EURY</name>
<evidence type="ECO:0000256" key="1">
    <source>
        <dbReference type="SAM" id="Phobius"/>
    </source>
</evidence>
<keyword evidence="1" id="KW-1133">Transmembrane helix</keyword>
<gene>
    <name evidence="2" type="ORF">ACFPJ5_00885</name>
</gene>
<sequence>MTVPVLGWPVFAVELSETGFAVSPYGFAIALSGLLVGCGVAVLAALGRRLRS</sequence>
<protein>
    <submittedName>
        <fullName evidence="2">Uncharacterized protein</fullName>
    </submittedName>
</protein>
<accession>A0ABD5R5Z6</accession>
<organism evidence="2 3">
    <name type="scientific">Salinirubrum litoreum</name>
    <dbReference type="NCBI Taxonomy" id="1126234"/>
    <lineage>
        <taxon>Archaea</taxon>
        <taxon>Methanobacteriati</taxon>
        <taxon>Methanobacteriota</taxon>
        <taxon>Stenosarchaea group</taxon>
        <taxon>Halobacteria</taxon>
        <taxon>Halobacteriales</taxon>
        <taxon>Haloferacaceae</taxon>
        <taxon>Salinirubrum</taxon>
    </lineage>
</organism>
<reference evidence="2 3" key="1">
    <citation type="journal article" date="2019" name="Int. J. Syst. Evol. Microbiol.">
        <title>The Global Catalogue of Microorganisms (GCM) 10K type strain sequencing project: providing services to taxonomists for standard genome sequencing and annotation.</title>
        <authorList>
            <consortium name="The Broad Institute Genomics Platform"/>
            <consortium name="The Broad Institute Genome Sequencing Center for Infectious Disease"/>
            <person name="Wu L."/>
            <person name="Ma J."/>
        </authorList>
    </citation>
    <scope>NUCLEOTIDE SEQUENCE [LARGE SCALE GENOMIC DNA]</scope>
    <source>
        <strain evidence="2 3">CGMCC 1.12237</strain>
    </source>
</reference>
<dbReference type="Proteomes" id="UP001596201">
    <property type="component" value="Unassembled WGS sequence"/>
</dbReference>
<feature type="transmembrane region" description="Helical" evidence="1">
    <location>
        <begin position="25"/>
        <end position="46"/>
    </location>
</feature>
<keyword evidence="3" id="KW-1185">Reference proteome</keyword>
<evidence type="ECO:0000313" key="2">
    <source>
        <dbReference type="EMBL" id="MFC5365476.1"/>
    </source>
</evidence>
<keyword evidence="1" id="KW-0472">Membrane</keyword>
<proteinExistence type="predicted"/>